<dbReference type="Gene3D" id="3.40.50.300">
    <property type="entry name" value="P-loop containing nucleotide triphosphate hydrolases"/>
    <property type="match status" value="3"/>
</dbReference>
<comment type="caution">
    <text evidence="16">The sequence shown here is derived from an EMBL/GenBank/DDBJ whole genome shotgun (WGS) entry which is preliminary data.</text>
</comment>
<dbReference type="EMBL" id="JAESWA010000027">
    <property type="protein sequence ID" value="MBL4933604.1"/>
    <property type="molecule type" value="Genomic_DNA"/>
</dbReference>
<keyword evidence="1 14" id="KW-0004">4Fe-4S</keyword>
<keyword evidence="10 14" id="KW-0408">Iron</keyword>
<evidence type="ECO:0000256" key="7">
    <source>
        <dbReference type="ARBA" id="ARBA00022806"/>
    </source>
</evidence>
<comment type="cofactor">
    <cofactor evidence="14">
        <name>[4Fe-4S] cluster</name>
        <dbReference type="ChEBI" id="CHEBI:49883"/>
    </cofactor>
    <text evidence="14">Binds 1 [4Fe-4S] cluster.</text>
</comment>
<dbReference type="Gene3D" id="3.90.320.10">
    <property type="match status" value="1"/>
</dbReference>
<dbReference type="RefSeq" id="WP_202769047.1">
    <property type="nucleotide sequence ID" value="NZ_JAESWA010000027.1"/>
</dbReference>
<comment type="similarity">
    <text evidence="14">Belongs to the helicase family. AddB/RexB type 1 subfamily.</text>
</comment>
<dbReference type="InterPro" id="IPR027417">
    <property type="entry name" value="P-loop_NTPase"/>
</dbReference>
<evidence type="ECO:0000256" key="14">
    <source>
        <dbReference type="HAMAP-Rule" id="MF_01452"/>
    </source>
</evidence>
<keyword evidence="12 14" id="KW-0238">DNA-binding</keyword>
<keyword evidence="13 14" id="KW-0234">DNA repair</keyword>
<dbReference type="InterPro" id="IPR011335">
    <property type="entry name" value="Restrct_endonuc-II-like"/>
</dbReference>
<gene>
    <name evidence="14 16" type="primary">addB</name>
    <name evidence="16" type="ORF">JK634_17615</name>
</gene>
<feature type="binding site" evidence="14">
    <location>
        <position position="1109"/>
    </location>
    <ligand>
        <name>[4Fe-4S] cluster</name>
        <dbReference type="ChEBI" id="CHEBI:49883"/>
    </ligand>
</feature>
<evidence type="ECO:0000256" key="11">
    <source>
        <dbReference type="ARBA" id="ARBA00023014"/>
    </source>
</evidence>
<evidence type="ECO:0000256" key="9">
    <source>
        <dbReference type="ARBA" id="ARBA00022840"/>
    </source>
</evidence>
<comment type="miscellaneous">
    <text evidence="14">Despite having conserved helicase domains, this subunit does not have helicase activity.</text>
</comment>
<comment type="cofactor">
    <cofactor evidence="14">
        <name>Mg(2+)</name>
        <dbReference type="ChEBI" id="CHEBI:18420"/>
    </cofactor>
</comment>
<keyword evidence="6 14" id="KW-0378">Hydrolase</keyword>
<dbReference type="GO" id="GO:0008409">
    <property type="term" value="F:5'-3' exonuclease activity"/>
    <property type="evidence" value="ECO:0007669"/>
    <property type="project" value="UniProtKB-UniRule"/>
</dbReference>
<dbReference type="InterPro" id="IPR011604">
    <property type="entry name" value="PDDEXK-like_dom_sf"/>
</dbReference>
<dbReference type="InterPro" id="IPR038726">
    <property type="entry name" value="PDDEXK_AddAB-type"/>
</dbReference>
<dbReference type="InterPro" id="IPR014140">
    <property type="entry name" value="DNA_helicase_suAddB"/>
</dbReference>
<accession>A0A937FHR2</accession>
<dbReference type="EC" id="3.1.-.-" evidence="14"/>
<dbReference type="PANTHER" id="PTHR30591:SF1">
    <property type="entry name" value="RECBCD ENZYME SUBUNIT RECC"/>
    <property type="match status" value="1"/>
</dbReference>
<dbReference type="Pfam" id="PF12705">
    <property type="entry name" value="PDDEXK_1"/>
    <property type="match status" value="1"/>
</dbReference>
<dbReference type="Gene3D" id="6.10.140.1030">
    <property type="match status" value="1"/>
</dbReference>
<evidence type="ECO:0000259" key="15">
    <source>
        <dbReference type="PROSITE" id="PS51217"/>
    </source>
</evidence>
<dbReference type="GO" id="GO:0003690">
    <property type="term" value="F:double-stranded DNA binding"/>
    <property type="evidence" value="ECO:0007669"/>
    <property type="project" value="UniProtKB-UniRule"/>
</dbReference>
<dbReference type="GO" id="GO:0000724">
    <property type="term" value="P:double-strand break repair via homologous recombination"/>
    <property type="evidence" value="ECO:0007669"/>
    <property type="project" value="UniProtKB-UniRule"/>
</dbReference>
<dbReference type="HAMAP" id="MF_01452">
    <property type="entry name" value="AddB_type1"/>
    <property type="match status" value="1"/>
</dbReference>
<dbReference type="PANTHER" id="PTHR30591">
    <property type="entry name" value="RECBCD ENZYME SUBUNIT RECC"/>
    <property type="match status" value="1"/>
</dbReference>
<organism evidence="16 17">
    <name type="scientific">Clostridium paridis</name>
    <dbReference type="NCBI Taxonomy" id="2803863"/>
    <lineage>
        <taxon>Bacteria</taxon>
        <taxon>Bacillati</taxon>
        <taxon>Bacillota</taxon>
        <taxon>Clostridia</taxon>
        <taxon>Eubacteriales</taxon>
        <taxon>Clostridiaceae</taxon>
        <taxon>Clostridium</taxon>
    </lineage>
</organism>
<dbReference type="Proteomes" id="UP000623681">
    <property type="component" value="Unassembled WGS sequence"/>
</dbReference>
<evidence type="ECO:0000256" key="1">
    <source>
        <dbReference type="ARBA" id="ARBA00022485"/>
    </source>
</evidence>
<dbReference type="GO" id="GO:0046872">
    <property type="term" value="F:metal ion binding"/>
    <property type="evidence" value="ECO:0007669"/>
    <property type="project" value="UniProtKB-KW"/>
</dbReference>
<evidence type="ECO:0000313" key="16">
    <source>
        <dbReference type="EMBL" id="MBL4933604.1"/>
    </source>
</evidence>
<dbReference type="AlphaFoldDB" id="A0A937FHR2"/>
<keyword evidence="5 14" id="KW-0227">DNA damage</keyword>
<evidence type="ECO:0000256" key="13">
    <source>
        <dbReference type="ARBA" id="ARBA00023204"/>
    </source>
</evidence>
<keyword evidence="3 14" id="KW-0479">Metal-binding</keyword>
<dbReference type="NCBIfam" id="TIGR02773">
    <property type="entry name" value="addB_Gpos"/>
    <property type="match status" value="1"/>
</dbReference>
<feature type="binding site" evidence="14">
    <location>
        <position position="787"/>
    </location>
    <ligand>
        <name>[4Fe-4S] cluster</name>
        <dbReference type="ChEBI" id="CHEBI:49883"/>
    </ligand>
</feature>
<evidence type="ECO:0000256" key="12">
    <source>
        <dbReference type="ARBA" id="ARBA00023125"/>
    </source>
</evidence>
<evidence type="ECO:0000256" key="10">
    <source>
        <dbReference type="ARBA" id="ARBA00023004"/>
    </source>
</evidence>
<dbReference type="SUPFAM" id="SSF52980">
    <property type="entry name" value="Restriction endonuclease-like"/>
    <property type="match status" value="1"/>
</dbReference>
<feature type="binding site" evidence="14">
    <location>
        <position position="1115"/>
    </location>
    <ligand>
        <name>[4Fe-4S] cluster</name>
        <dbReference type="ChEBI" id="CHEBI:49883"/>
    </ligand>
</feature>
<feature type="binding site" evidence="14">
    <location>
        <position position="1106"/>
    </location>
    <ligand>
        <name>[4Fe-4S] cluster</name>
        <dbReference type="ChEBI" id="CHEBI:49883"/>
    </ligand>
</feature>
<keyword evidence="4 14" id="KW-0547">Nucleotide-binding</keyword>
<comment type="subunit">
    <text evidence="14">Heterodimer of AddA and AddB.</text>
</comment>
<proteinExistence type="inferred from homology"/>
<keyword evidence="17" id="KW-1185">Reference proteome</keyword>
<feature type="domain" description="UvrD-like helicase C-terminal" evidence="15">
    <location>
        <begin position="279"/>
        <end position="549"/>
    </location>
</feature>
<keyword evidence="11 14" id="KW-0411">Iron-sulfur</keyword>
<dbReference type="Pfam" id="PF21445">
    <property type="entry name" value="ADDB_N"/>
    <property type="match status" value="1"/>
</dbReference>
<keyword evidence="7 14" id="KW-0347">Helicase</keyword>
<dbReference type="InterPro" id="IPR014017">
    <property type="entry name" value="DNA_helicase_UvrD-like_C"/>
</dbReference>
<name>A0A937FHR2_9CLOT</name>
<dbReference type="GO" id="GO:0051539">
    <property type="term" value="F:4 iron, 4 sulfur cluster binding"/>
    <property type="evidence" value="ECO:0007669"/>
    <property type="project" value="UniProtKB-KW"/>
</dbReference>
<sequence>MGIKFIYGRAGVGKSYFCLQSIKKRIDEKKEGKFILIVPEQFTFRTESNLLKFATEKALLQTEVLSFKRMAHRVFSECGGASIIKINESGRSMIIYKVLQELDKELKIFNKASKQNGFIEVISTLITEFKKYNVTPEILEDLSKSLEDRDTELKYKLEDLKLIYSKFDTYLHENYIDSDDELTMLAGKLSGCTIYDKTEIWIDEFTTFTPQQYEVIKILAKKAKNVYITLVGEQWNNLDDIDNTDLFNVTKNTEKRILRLMEENRIPFDGVIDLNNGIPYRLRNSEELAHLERYFYSYPFKAYPKENKDLTIYKAANSYEEIEEIAKNIKELVRDEGYRYKDISLVCRNIEDYEKITAVIFNEYEIPYYIDKKKDILNNPFVILITSLFELQNKNWNYESMFKYLKTGLTGIDKSYIDIIENYVLANGIKKANWLSEDEWEYYPLSFGEVTEEDLKMKVLINEIRDEIRTPLINFYKKTNGKRTVREFCEGVYDFLIEIKAIDTVKSWIDKFSERGLKEREKEYSQIVSIVMEVLDQAVQVMSQEKMDLKKFSIIINGGLEKYELGLIPLSLDEVTIGDIARVRSKEIKILFLVGVNDGVIPAAIKDEGILSDKDRDTMKNRGIPLASDTKVKAFEEQLLVYTALSFASEKLIISYPMADFEGKSLRASIIIPRLKKIFPKLIEESDISRNQEKYNKVISPTPTFNNMIEALRRNYDDEEVEEYWGEVYNWYKNHEEWHQKAQNVERALSYTNMEDDIDEDKVRKLYSTANGRMMFSVSRLEKYAQCPFSYYVQYGLKAKDRKIYEFSAPDLGSFMHEILDGFTNYVKNEKLNWSELNKERCTQIVSTLVDKKLEENQGFILNSSKRYKYFTDRFKRILSKSVSAVSEHMKRSTFEIYKNEFEFSSFKDAEPIKIKVNDGEEVFLVGRVDRVDVAEIDGESYIRVIDYKSGSKKFDLTKLYHGLQIQLLVYLDALIKNSKYFLNKNTLPGAILYFRIDDPLISVDKRIAEEEIEKKVLSSFKMDGLVLKDPKIIKAMDDDPGLYSVVIPAGIKKDGEVSSSSSVATEEQFEVLRNYVNHKIKELCSEMLKGNIKINPAKENTFTYCEFCDYSSVCQFDPNLKDNKYKLIKLKKKDEVWEDMNKVVSSEEKGGE</sequence>
<evidence type="ECO:0000256" key="4">
    <source>
        <dbReference type="ARBA" id="ARBA00022741"/>
    </source>
</evidence>
<keyword evidence="8 14" id="KW-0269">Exonuclease</keyword>
<dbReference type="GO" id="GO:0005524">
    <property type="term" value="F:ATP binding"/>
    <property type="evidence" value="ECO:0007669"/>
    <property type="project" value="UniProtKB-UniRule"/>
</dbReference>
<dbReference type="InterPro" id="IPR049035">
    <property type="entry name" value="ADDB_N"/>
</dbReference>
<keyword evidence="2 14" id="KW-0540">Nuclease</keyword>
<dbReference type="PROSITE" id="PS51217">
    <property type="entry name" value="UVRD_HELICASE_CTER"/>
    <property type="match status" value="1"/>
</dbReference>
<keyword evidence="9 14" id="KW-0067">ATP-binding</keyword>
<dbReference type="GO" id="GO:0004386">
    <property type="term" value="F:helicase activity"/>
    <property type="evidence" value="ECO:0007669"/>
    <property type="project" value="UniProtKB-KW"/>
</dbReference>
<reference evidence="16" key="1">
    <citation type="submission" date="2021-01" db="EMBL/GenBank/DDBJ databases">
        <title>Genome public.</title>
        <authorList>
            <person name="Liu C."/>
            <person name="Sun Q."/>
        </authorList>
    </citation>
    <scope>NUCLEOTIDE SEQUENCE</scope>
    <source>
        <strain evidence="16">YIM B02565</strain>
    </source>
</reference>
<evidence type="ECO:0000256" key="6">
    <source>
        <dbReference type="ARBA" id="ARBA00022801"/>
    </source>
</evidence>
<evidence type="ECO:0000256" key="2">
    <source>
        <dbReference type="ARBA" id="ARBA00022722"/>
    </source>
</evidence>
<evidence type="ECO:0000313" key="17">
    <source>
        <dbReference type="Proteomes" id="UP000623681"/>
    </source>
</evidence>
<evidence type="ECO:0000256" key="8">
    <source>
        <dbReference type="ARBA" id="ARBA00022839"/>
    </source>
</evidence>
<evidence type="ECO:0000256" key="3">
    <source>
        <dbReference type="ARBA" id="ARBA00022723"/>
    </source>
</evidence>
<dbReference type="SUPFAM" id="SSF52540">
    <property type="entry name" value="P-loop containing nucleoside triphosphate hydrolases"/>
    <property type="match status" value="2"/>
</dbReference>
<evidence type="ECO:0000256" key="5">
    <source>
        <dbReference type="ARBA" id="ARBA00022763"/>
    </source>
</evidence>
<comment type="function">
    <text evidence="14">The heterodimer acts as both an ATP-dependent DNA helicase and an ATP-dependent, dual-direction single-stranded exonuclease. Recognizes the chi site generating a DNA molecule suitable for the initiation of homologous recombination. The AddB subunit has 5' -&gt; 3' nuclease activity but not helicase activity.</text>
</comment>
<protein>
    <recommendedName>
        <fullName evidence="14">ATP-dependent helicase/deoxyribonuclease subunit B</fullName>
        <ecNumber evidence="14">3.1.-.-</ecNumber>
    </recommendedName>
    <alternativeName>
        <fullName evidence="14">ATP-dependent helicase/nuclease subunit AddB</fullName>
    </alternativeName>
</protein>